<evidence type="ECO:0000313" key="4">
    <source>
        <dbReference type="EMBL" id="GAP66673.1"/>
    </source>
</evidence>
<proteinExistence type="inferred from homology"/>
<gene>
    <name evidence="3" type="ORF">MBSD_1998</name>
    <name evidence="4" type="ORF">MBSD_n1984</name>
</gene>
<evidence type="ECO:0000313" key="5">
    <source>
        <dbReference type="Proteomes" id="UP000253740"/>
    </source>
</evidence>
<protein>
    <submittedName>
        <fullName evidence="4">YCII-related protein</fullName>
    </submittedName>
</protein>
<dbReference type="InterPro" id="IPR005545">
    <property type="entry name" value="YCII"/>
</dbReference>
<dbReference type="Pfam" id="PF03795">
    <property type="entry name" value="YCII"/>
    <property type="match status" value="1"/>
</dbReference>
<accession>A0A0K8QP69</accession>
<dbReference type="OrthoDB" id="9807535at2"/>
<evidence type="ECO:0000256" key="1">
    <source>
        <dbReference type="ARBA" id="ARBA00007689"/>
    </source>
</evidence>
<evidence type="ECO:0000313" key="3">
    <source>
        <dbReference type="EMBL" id="GAN45449.1"/>
    </source>
</evidence>
<dbReference type="EMBL" id="DF970224">
    <property type="protein sequence ID" value="GAP66673.1"/>
    <property type="molecule type" value="Genomic_DNA"/>
</dbReference>
<reference evidence="4" key="2">
    <citation type="submission" date="2015-08" db="EMBL/GenBank/DDBJ databases">
        <title>Complete DNA Sequence of Pseudomonas syringae pv. actinidiae, the Causal Agent of Kiwifruit Canker Disease.</title>
        <authorList>
            <person name="Rikkerink E.H.A."/>
            <person name="Fineran P.C."/>
        </authorList>
    </citation>
    <scope>NUCLEOTIDE SEQUENCE</scope>
    <source>
        <strain evidence="4">SkMP5</strain>
    </source>
</reference>
<dbReference type="EMBL" id="DF952381">
    <property type="protein sequence ID" value="GAN45449.1"/>
    <property type="molecule type" value="Genomic_DNA"/>
</dbReference>
<dbReference type="HOGENOM" id="CLU_130902_2_2_6"/>
<dbReference type="Gene3D" id="3.30.70.1060">
    <property type="entry name" value="Dimeric alpha+beta barrel"/>
    <property type="match status" value="1"/>
</dbReference>
<dbReference type="STRING" id="1475481.GCA_000953855_02026"/>
<dbReference type="Proteomes" id="UP000253740">
    <property type="component" value="Unassembled WGS sequence"/>
</dbReference>
<dbReference type="PANTHER" id="PTHR35174">
    <property type="entry name" value="BLL7171 PROTEIN-RELATED"/>
    <property type="match status" value="1"/>
</dbReference>
<dbReference type="InterPro" id="IPR011008">
    <property type="entry name" value="Dimeric_a/b-barrel"/>
</dbReference>
<name>A0A0K8QP69_9GAMM</name>
<reference evidence="3" key="1">
    <citation type="submission" date="2015-03" db="EMBL/GenBank/DDBJ databases">
        <title>Draft genome sequence of Mizugakiibacter sediminis skMP5.</title>
        <authorList>
            <person name="Watanabe T."/>
            <person name="Kojima H."/>
            <person name="Fukui M."/>
        </authorList>
    </citation>
    <scope>NUCLEOTIDE SEQUENCE</scope>
    <source>
        <strain evidence="3">SkMP5</strain>
    </source>
</reference>
<dbReference type="SUPFAM" id="SSF54909">
    <property type="entry name" value="Dimeric alpha+beta barrel"/>
    <property type="match status" value="1"/>
</dbReference>
<evidence type="ECO:0000259" key="2">
    <source>
        <dbReference type="Pfam" id="PF03795"/>
    </source>
</evidence>
<dbReference type="PANTHER" id="PTHR35174:SF3">
    <property type="entry name" value="BLL7171 PROTEIN"/>
    <property type="match status" value="1"/>
</dbReference>
<dbReference type="RefSeq" id="WP_062537266.1">
    <property type="nucleotide sequence ID" value="NZ_DF970224.1"/>
</dbReference>
<feature type="domain" description="YCII-related" evidence="2">
    <location>
        <begin position="1"/>
        <end position="114"/>
    </location>
</feature>
<sequence length="124" mass="13895">MHYTILIYESAEDFAVRKDPDPKKREAYWAVWPPYAQALREAGVFVGGAGLEPPETATTLKLRDGRRHVQDGPYADTKEQLGGFFIIDVPDLDTALDWAARIPRAASRTYEIRPNLAPMPAPAR</sequence>
<keyword evidence="5" id="KW-1185">Reference proteome</keyword>
<organism evidence="4">
    <name type="scientific">Mizugakiibacter sediminis</name>
    <dbReference type="NCBI Taxonomy" id="1475481"/>
    <lineage>
        <taxon>Bacteria</taxon>
        <taxon>Pseudomonadati</taxon>
        <taxon>Pseudomonadota</taxon>
        <taxon>Gammaproteobacteria</taxon>
        <taxon>Lysobacterales</taxon>
        <taxon>Rhodanobacteraceae</taxon>
        <taxon>Mizugakiibacter</taxon>
    </lineage>
</organism>
<comment type="similarity">
    <text evidence="1">Belongs to the YciI family.</text>
</comment>
<dbReference type="AlphaFoldDB" id="A0A0K8QP69"/>